<dbReference type="EMBL" id="QTSU01000002">
    <property type="protein sequence ID" value="RDZ27283.1"/>
    <property type="molecule type" value="Genomic_DNA"/>
</dbReference>
<comment type="caution">
    <text evidence="1">The sequence shown here is derived from an EMBL/GenBank/DDBJ whole genome shotgun (WGS) entry which is preliminary data.</text>
</comment>
<reference evidence="1 2" key="1">
    <citation type="submission" date="2018-08" db="EMBL/GenBank/DDBJ databases">
        <title>Lysobacter sp. zong2l5, whole genome shotgun sequence.</title>
        <authorList>
            <person name="Zhang X."/>
            <person name="Feng G."/>
            <person name="Zhu H."/>
        </authorList>
    </citation>
    <scope>NUCLEOTIDE SEQUENCE [LARGE SCALE GENOMIC DNA]</scope>
    <source>
        <strain evidence="2">zong2l5</strain>
    </source>
</reference>
<evidence type="ECO:0000313" key="2">
    <source>
        <dbReference type="Proteomes" id="UP000264492"/>
    </source>
</evidence>
<organism evidence="1 2">
    <name type="scientific">Lysobacter silvisoli</name>
    <dbReference type="NCBI Taxonomy" id="2293254"/>
    <lineage>
        <taxon>Bacteria</taxon>
        <taxon>Pseudomonadati</taxon>
        <taxon>Pseudomonadota</taxon>
        <taxon>Gammaproteobacteria</taxon>
        <taxon>Lysobacterales</taxon>
        <taxon>Lysobacteraceae</taxon>
        <taxon>Lysobacter</taxon>
    </lineage>
</organism>
<evidence type="ECO:0000313" key="1">
    <source>
        <dbReference type="EMBL" id="RDZ27283.1"/>
    </source>
</evidence>
<dbReference type="Proteomes" id="UP000264492">
    <property type="component" value="Unassembled WGS sequence"/>
</dbReference>
<sequence>MSAAVTDPHSFIGLNALTLQDVMNFPADLRMPLVGVSNAFTRAAQNFWVASTRSASQATTLAEQFFQRSLIPCYGSVGASNQVPINATASYKNGFVNALMLGLAVPDLPASATSSSGPQLTKADREVLKNCVVADYVKAATSFGTSLTGEATLAGRG</sequence>
<accession>A0A371K039</accession>
<name>A0A371K039_9GAMM</name>
<gene>
    <name evidence="1" type="ORF">DX914_13640</name>
</gene>
<proteinExistence type="predicted"/>
<dbReference type="AlphaFoldDB" id="A0A371K039"/>
<protein>
    <submittedName>
        <fullName evidence="1">Uncharacterized protein</fullName>
    </submittedName>
</protein>
<keyword evidence="2" id="KW-1185">Reference proteome</keyword>